<evidence type="ECO:0000313" key="1">
    <source>
        <dbReference type="EMBL" id="KKK76885.1"/>
    </source>
</evidence>
<sequence>MANRSGPKGDEFERLMAKKLNEAYETEEFAKTPGSGALMGLTNFGKKMGLSEAVRRTLASDLIVPDWFKFSVECKWYKNSPNYAAIIKGADSDLDGWLGETLYDAINTDLVPLLFFKTNNKGIHAVLPKYFGRDMSDTKTGDWIIPQYFCGYGDFVIFGLDYFLDNRRVFVDYATNMQKSWIDTWYTNSEHVKYLLENLKKVKAKQKNKPRKRK</sequence>
<organism evidence="1">
    <name type="scientific">marine sediment metagenome</name>
    <dbReference type="NCBI Taxonomy" id="412755"/>
    <lineage>
        <taxon>unclassified sequences</taxon>
        <taxon>metagenomes</taxon>
        <taxon>ecological metagenomes</taxon>
    </lineage>
</organism>
<gene>
    <name evidence="1" type="ORF">LCGC14_2859150</name>
</gene>
<reference evidence="1" key="1">
    <citation type="journal article" date="2015" name="Nature">
        <title>Complex archaea that bridge the gap between prokaryotes and eukaryotes.</title>
        <authorList>
            <person name="Spang A."/>
            <person name="Saw J.H."/>
            <person name="Jorgensen S.L."/>
            <person name="Zaremba-Niedzwiedzka K."/>
            <person name="Martijn J."/>
            <person name="Lind A.E."/>
            <person name="van Eijk R."/>
            <person name="Schleper C."/>
            <person name="Guy L."/>
            <person name="Ettema T.J."/>
        </authorList>
    </citation>
    <scope>NUCLEOTIDE SEQUENCE</scope>
</reference>
<proteinExistence type="predicted"/>
<comment type="caution">
    <text evidence="1">The sequence shown here is derived from an EMBL/GenBank/DDBJ whole genome shotgun (WGS) entry which is preliminary data.</text>
</comment>
<name>A0A0F8YT04_9ZZZZ</name>
<dbReference type="InterPro" id="IPR056931">
    <property type="entry name" value="D14-like"/>
</dbReference>
<dbReference type="AlphaFoldDB" id="A0A0F8YT04"/>
<dbReference type="EMBL" id="LAZR01055212">
    <property type="protein sequence ID" value="KKK76885.1"/>
    <property type="molecule type" value="Genomic_DNA"/>
</dbReference>
<accession>A0A0F8YT04</accession>
<protein>
    <submittedName>
        <fullName evidence="1">Uncharacterized protein</fullName>
    </submittedName>
</protein>
<dbReference type="Pfam" id="PF24608">
    <property type="entry name" value="PDDEXK_15"/>
    <property type="match status" value="1"/>
</dbReference>